<dbReference type="GO" id="GO:0032012">
    <property type="term" value="P:regulation of ARF protein signal transduction"/>
    <property type="evidence" value="ECO:0007669"/>
    <property type="project" value="InterPro"/>
</dbReference>
<dbReference type="Gene3D" id="1.10.1000.11">
    <property type="entry name" value="Arf Nucleotide-binding Site Opener,domain 2"/>
    <property type="match status" value="1"/>
</dbReference>
<evidence type="ECO:0000256" key="1">
    <source>
        <dbReference type="SAM" id="MobiDB-lite"/>
    </source>
</evidence>
<dbReference type="InterPro" id="IPR000904">
    <property type="entry name" value="Sec7_dom"/>
</dbReference>
<organism evidence="3 4">
    <name type="scientific">Mucor circinelloides f. lusitanicus</name>
    <name type="common">Mucor racemosus var. lusitanicus</name>
    <dbReference type="NCBI Taxonomy" id="29924"/>
    <lineage>
        <taxon>Eukaryota</taxon>
        <taxon>Fungi</taxon>
        <taxon>Fungi incertae sedis</taxon>
        <taxon>Mucoromycota</taxon>
        <taxon>Mucoromycotina</taxon>
        <taxon>Mucoromycetes</taxon>
        <taxon>Mucorales</taxon>
        <taxon>Mucorineae</taxon>
        <taxon>Mucoraceae</taxon>
        <taxon>Mucor</taxon>
    </lineage>
</organism>
<dbReference type="PROSITE" id="PS50190">
    <property type="entry name" value="SEC7"/>
    <property type="match status" value="1"/>
</dbReference>
<dbReference type="SUPFAM" id="SSF48425">
    <property type="entry name" value="Sec7 domain"/>
    <property type="match status" value="1"/>
</dbReference>
<dbReference type="SMART" id="SM00222">
    <property type="entry name" value="Sec7"/>
    <property type="match status" value="1"/>
</dbReference>
<dbReference type="Pfam" id="PF01369">
    <property type="entry name" value="Sec7"/>
    <property type="match status" value="1"/>
</dbReference>
<dbReference type="EMBL" id="JAAECE010000001">
    <property type="protein sequence ID" value="KAF1807286.1"/>
    <property type="molecule type" value="Genomic_DNA"/>
</dbReference>
<evidence type="ECO:0000259" key="2">
    <source>
        <dbReference type="PROSITE" id="PS50190"/>
    </source>
</evidence>
<dbReference type="PANTHER" id="PTHR10663">
    <property type="entry name" value="GUANYL-NUCLEOTIDE EXCHANGE FACTOR"/>
    <property type="match status" value="1"/>
</dbReference>
<protein>
    <submittedName>
        <fullName evidence="3">Sec7 domain-containing protein</fullName>
    </submittedName>
</protein>
<feature type="compositionally biased region" description="Low complexity" evidence="1">
    <location>
        <begin position="62"/>
        <end position="71"/>
    </location>
</feature>
<evidence type="ECO:0000313" key="3">
    <source>
        <dbReference type="EMBL" id="KAF1807286.1"/>
    </source>
</evidence>
<feature type="compositionally biased region" description="Basic residues" evidence="1">
    <location>
        <begin position="7"/>
        <end position="23"/>
    </location>
</feature>
<dbReference type="AlphaFoldDB" id="A0A8H4F5T0"/>
<accession>A0A8H4F5T0</accession>
<feature type="domain" description="SEC7" evidence="2">
    <location>
        <begin position="157"/>
        <end position="357"/>
    </location>
</feature>
<feature type="region of interest" description="Disordered" evidence="1">
    <location>
        <begin position="371"/>
        <end position="395"/>
    </location>
</feature>
<dbReference type="InterPro" id="IPR035999">
    <property type="entry name" value="Sec7_dom_sf"/>
</dbReference>
<feature type="region of interest" description="Disordered" evidence="1">
    <location>
        <begin position="49"/>
        <end position="133"/>
    </location>
</feature>
<dbReference type="Gene3D" id="1.10.220.20">
    <property type="match status" value="1"/>
</dbReference>
<feature type="compositionally biased region" description="Basic residues" evidence="1">
    <location>
        <begin position="121"/>
        <end position="130"/>
    </location>
</feature>
<dbReference type="CDD" id="cd00171">
    <property type="entry name" value="Sec7"/>
    <property type="match status" value="1"/>
</dbReference>
<evidence type="ECO:0000313" key="4">
    <source>
        <dbReference type="Proteomes" id="UP000469890"/>
    </source>
</evidence>
<sequence>MSLNSPKRSHSLVHHQQKQKQQHQHQQPQQTHQEEQHVNRLQPCIIQPPQRSSSVREHQPVRLARSSSLSHLSRKVPMRSKSLPQKPNGKLNEPLPPIPPFLFEDPEPLKPAIIPPTRSSSLHKPRRLKKNQQDDEITKALLEWKHKSVFKVDWANMFSSSVELWKMNDKIFGSIEDLIALKEDGDEQVENKARSLWAEDEECLPKKEIAAYIGKLDPFCHRVLKSYMDQFDFTGMALDEAFRKLCQKLYFKAEAQEIDRILEVFSHKFWSQNPDKQLYKNADVVYTITYSIMLLNTDLHLVKISSHAKMTSDLFCENTMSTVLEQKIALDDEHDMGVWKERLELCLKEIYASVKNQGVLQPISEDDAPKSFLKRMGSMTQRKKKGSSSSSSECQ</sequence>
<dbReference type="PANTHER" id="PTHR10663:SF373">
    <property type="entry name" value="PH AND SEC7 DOMAIN-CONTAINING PROTEIN C11E3.11C"/>
    <property type="match status" value="1"/>
</dbReference>
<comment type="caution">
    <text evidence="3">The sequence shown here is derived from an EMBL/GenBank/DDBJ whole genome shotgun (WGS) entry which is preliminary data.</text>
</comment>
<dbReference type="GO" id="GO:0005085">
    <property type="term" value="F:guanyl-nucleotide exchange factor activity"/>
    <property type="evidence" value="ECO:0007669"/>
    <property type="project" value="InterPro"/>
</dbReference>
<feature type="region of interest" description="Disordered" evidence="1">
    <location>
        <begin position="1"/>
        <end position="37"/>
    </location>
</feature>
<name>A0A8H4F5T0_MUCCL</name>
<dbReference type="InterPro" id="IPR023394">
    <property type="entry name" value="Sec7_C_sf"/>
</dbReference>
<reference evidence="3 4" key="1">
    <citation type="submission" date="2019-09" db="EMBL/GenBank/DDBJ databases">
        <authorList>
            <consortium name="DOE Joint Genome Institute"/>
            <person name="Mondo S.J."/>
            <person name="Navarro-Mendoza M.I."/>
            <person name="Perez-Arques C."/>
            <person name="Panchal S."/>
            <person name="Nicolas F.E."/>
            <person name="Ganguly P."/>
            <person name="Pangilinan J."/>
            <person name="Grigoriev I."/>
            <person name="Heitman J."/>
            <person name="Sanya K."/>
            <person name="Garre V."/>
        </authorList>
    </citation>
    <scope>NUCLEOTIDE SEQUENCE [LARGE SCALE GENOMIC DNA]</scope>
    <source>
        <strain evidence="3 4">MU402</strain>
    </source>
</reference>
<dbReference type="Proteomes" id="UP000469890">
    <property type="component" value="Unassembled WGS sequence"/>
</dbReference>
<gene>
    <name evidence="3" type="ORF">FB192DRAFT_1355048</name>
</gene>
<proteinExistence type="predicted"/>